<comment type="caution">
    <text evidence="1">The sequence shown here is derived from an EMBL/GenBank/DDBJ whole genome shotgun (WGS) entry which is preliminary data.</text>
</comment>
<keyword evidence="2" id="KW-1185">Reference proteome</keyword>
<dbReference type="EMBL" id="MCIF01000002">
    <property type="protein sequence ID" value="RAQ97442.1"/>
    <property type="molecule type" value="Genomic_DNA"/>
</dbReference>
<dbReference type="Proteomes" id="UP000248706">
    <property type="component" value="Unassembled WGS sequence"/>
</dbReference>
<name>A0A328VMH5_9CHLR</name>
<proteinExistence type="predicted"/>
<accession>A0A328VMH5</accession>
<evidence type="ECO:0000313" key="2">
    <source>
        <dbReference type="Proteomes" id="UP000248706"/>
    </source>
</evidence>
<evidence type="ECO:0000313" key="1">
    <source>
        <dbReference type="EMBL" id="RAQ97442.1"/>
    </source>
</evidence>
<gene>
    <name evidence="1" type="ORF">A4R35_18030</name>
</gene>
<protein>
    <submittedName>
        <fullName evidence="1">Uncharacterized protein</fullName>
    </submittedName>
</protein>
<reference evidence="1 2" key="1">
    <citation type="submission" date="2016-08" db="EMBL/GenBank/DDBJ databases">
        <title>Analysis of Carbohydrate Active Enzymes in Thermogemmatispora T81 Reveals Carbohydrate Degradation Ability.</title>
        <authorList>
            <person name="Tomazini A."/>
            <person name="Lal S."/>
            <person name="Stott M."/>
            <person name="Henrissat B."/>
            <person name="Polikarpov I."/>
            <person name="Sparling R."/>
            <person name="Levin D.B."/>
        </authorList>
    </citation>
    <scope>NUCLEOTIDE SEQUENCE [LARGE SCALE GENOMIC DNA]</scope>
    <source>
        <strain evidence="1 2">T81</strain>
    </source>
</reference>
<dbReference type="AlphaFoldDB" id="A0A328VMH5"/>
<organism evidence="1 2">
    <name type="scientific">Thermogemmatispora tikiterensis</name>
    <dbReference type="NCBI Taxonomy" id="1825093"/>
    <lineage>
        <taxon>Bacteria</taxon>
        <taxon>Bacillati</taxon>
        <taxon>Chloroflexota</taxon>
        <taxon>Ktedonobacteria</taxon>
        <taxon>Thermogemmatisporales</taxon>
        <taxon>Thermogemmatisporaceae</taxon>
        <taxon>Thermogemmatispora</taxon>
    </lineage>
</organism>
<sequence length="84" mass="9681">MRGDSARRPSLLIRGQTRMLLSWHQTTQLRSANSAVRLEIRLKTRENHLFTSLLELQIQSLKDQACQAQVEAYALKSQSNLRFA</sequence>